<organism evidence="7 8">
    <name type="scientific">Candidatus Copromonas faecavium</name>
    <name type="common">nom. illeg.</name>
    <dbReference type="NCBI Taxonomy" id="2840740"/>
    <lineage>
        <taxon>Bacteria</taxon>
        <taxon>Bacillati</taxon>
        <taxon>Bacillota</taxon>
        <taxon>Clostridia</taxon>
        <taxon>Lachnospirales</taxon>
        <taxon>Lachnospiraceae</taxon>
        <taxon>Candidatus Copromonas (nom. illeg.)</taxon>
    </lineage>
</organism>
<dbReference type="PANTHER" id="PTHR30520:SF6">
    <property type="entry name" value="FORMATE_NITRATE FAMILY TRANSPORTER (EUROFUNG)"/>
    <property type="match status" value="1"/>
</dbReference>
<keyword evidence="3 6" id="KW-1133">Transmembrane helix</keyword>
<feature type="transmembrane region" description="Helical" evidence="6">
    <location>
        <begin position="105"/>
        <end position="129"/>
    </location>
</feature>
<keyword evidence="4 6" id="KW-0472">Membrane</keyword>
<dbReference type="PANTHER" id="PTHR30520">
    <property type="entry name" value="FORMATE TRANSPORTER-RELATED"/>
    <property type="match status" value="1"/>
</dbReference>
<accession>A0A9D1D5B4</accession>
<dbReference type="PROSITE" id="PS01006">
    <property type="entry name" value="FORMATE_NITRITE_TP_2"/>
    <property type="match status" value="1"/>
</dbReference>
<evidence type="ECO:0000313" key="8">
    <source>
        <dbReference type="Proteomes" id="UP000824250"/>
    </source>
</evidence>
<evidence type="ECO:0000256" key="5">
    <source>
        <dbReference type="ARBA" id="ARBA00049660"/>
    </source>
</evidence>
<keyword evidence="2 6" id="KW-0812">Transmembrane</keyword>
<dbReference type="Pfam" id="PF01226">
    <property type="entry name" value="Form_Nir_trans"/>
    <property type="match status" value="1"/>
</dbReference>
<sequence length="274" mass="28888">MNMFTPAEIVKNYGETGRKKAEMPAASMLVLGILSGFFIAFGAAATNTAGHAIENVSVMRTVMGLLFPGGLTLVVLMGGELFTGNCLISISVLEKKTTVGNMLKNWIVVYLGNLLGSLLAAFFCARFGQFNYSDGGLAVFTMRLAVTKSTLPAMNAVVLGFFCNVLVCLAVLSSMSAKDTAGKVAGLYFPIAFFVICGFEHSVANMYYIPAGIFAASVPEYAAKAAEAGVNLSALTWGNFLFGNLLPVTLGNILGGVFVGACMWAVFGEKKGRK</sequence>
<evidence type="ECO:0000313" key="7">
    <source>
        <dbReference type="EMBL" id="HIR06016.1"/>
    </source>
</evidence>
<reference evidence="7" key="1">
    <citation type="submission" date="2020-10" db="EMBL/GenBank/DDBJ databases">
        <authorList>
            <person name="Gilroy R."/>
        </authorList>
    </citation>
    <scope>NUCLEOTIDE SEQUENCE</scope>
    <source>
        <strain evidence="7">CHK180-2868</strain>
    </source>
</reference>
<comment type="similarity">
    <text evidence="5">Belongs to the FNT transporter (TC 1.A.16) family.</text>
</comment>
<dbReference type="PROSITE" id="PS01005">
    <property type="entry name" value="FORMATE_NITRITE_TP_1"/>
    <property type="match status" value="1"/>
</dbReference>
<reference evidence="7" key="2">
    <citation type="journal article" date="2021" name="PeerJ">
        <title>Extensive microbial diversity within the chicken gut microbiome revealed by metagenomics and culture.</title>
        <authorList>
            <person name="Gilroy R."/>
            <person name="Ravi A."/>
            <person name="Getino M."/>
            <person name="Pursley I."/>
            <person name="Horton D.L."/>
            <person name="Alikhan N.F."/>
            <person name="Baker D."/>
            <person name="Gharbi K."/>
            <person name="Hall N."/>
            <person name="Watson M."/>
            <person name="Adriaenssens E.M."/>
            <person name="Foster-Nyarko E."/>
            <person name="Jarju S."/>
            <person name="Secka A."/>
            <person name="Antonio M."/>
            <person name="Oren A."/>
            <person name="Chaudhuri R.R."/>
            <person name="La Ragione R."/>
            <person name="Hildebrand F."/>
            <person name="Pallen M.J."/>
        </authorList>
    </citation>
    <scope>NUCLEOTIDE SEQUENCE</scope>
    <source>
        <strain evidence="7">CHK180-2868</strain>
    </source>
</reference>
<dbReference type="GO" id="GO:0015499">
    <property type="term" value="F:formate transmembrane transporter activity"/>
    <property type="evidence" value="ECO:0007669"/>
    <property type="project" value="TreeGrafter"/>
</dbReference>
<evidence type="ECO:0000256" key="6">
    <source>
        <dbReference type="SAM" id="Phobius"/>
    </source>
</evidence>
<feature type="transmembrane region" description="Helical" evidence="6">
    <location>
        <begin position="25"/>
        <end position="45"/>
    </location>
</feature>
<evidence type="ECO:0000256" key="1">
    <source>
        <dbReference type="ARBA" id="ARBA00004141"/>
    </source>
</evidence>
<dbReference type="GO" id="GO:0005886">
    <property type="term" value="C:plasma membrane"/>
    <property type="evidence" value="ECO:0007669"/>
    <property type="project" value="TreeGrafter"/>
</dbReference>
<protein>
    <submittedName>
        <fullName evidence="7">Formate/nitrite transporter family protein</fullName>
    </submittedName>
</protein>
<dbReference type="InterPro" id="IPR023271">
    <property type="entry name" value="Aquaporin-like"/>
</dbReference>
<feature type="transmembrane region" description="Helical" evidence="6">
    <location>
        <begin position="149"/>
        <end position="172"/>
    </location>
</feature>
<dbReference type="EMBL" id="DVGC01000049">
    <property type="protein sequence ID" value="HIR06016.1"/>
    <property type="molecule type" value="Genomic_DNA"/>
</dbReference>
<dbReference type="InterPro" id="IPR024002">
    <property type="entry name" value="For/NO2_transpt_CS"/>
</dbReference>
<name>A0A9D1D5B4_9FIRM</name>
<dbReference type="InterPro" id="IPR000292">
    <property type="entry name" value="For/NO2_transpt"/>
</dbReference>
<evidence type="ECO:0000256" key="3">
    <source>
        <dbReference type="ARBA" id="ARBA00022989"/>
    </source>
</evidence>
<evidence type="ECO:0000256" key="2">
    <source>
        <dbReference type="ARBA" id="ARBA00022692"/>
    </source>
</evidence>
<evidence type="ECO:0000256" key="4">
    <source>
        <dbReference type="ARBA" id="ARBA00023136"/>
    </source>
</evidence>
<feature type="transmembrane region" description="Helical" evidence="6">
    <location>
        <begin position="65"/>
        <end position="93"/>
    </location>
</feature>
<gene>
    <name evidence="7" type="ORF">IAB28_08650</name>
</gene>
<comment type="subcellular location">
    <subcellularLocation>
        <location evidence="1">Membrane</location>
        <topology evidence="1">Multi-pass membrane protein</topology>
    </subcellularLocation>
</comment>
<dbReference type="Proteomes" id="UP000824250">
    <property type="component" value="Unassembled WGS sequence"/>
</dbReference>
<feature type="transmembrane region" description="Helical" evidence="6">
    <location>
        <begin position="184"/>
        <end position="204"/>
    </location>
</feature>
<dbReference type="AlphaFoldDB" id="A0A9D1D5B4"/>
<feature type="transmembrane region" description="Helical" evidence="6">
    <location>
        <begin position="245"/>
        <end position="267"/>
    </location>
</feature>
<dbReference type="Gene3D" id="1.20.1080.10">
    <property type="entry name" value="Glycerol uptake facilitator protein"/>
    <property type="match status" value="1"/>
</dbReference>
<comment type="caution">
    <text evidence="7">The sequence shown here is derived from an EMBL/GenBank/DDBJ whole genome shotgun (WGS) entry which is preliminary data.</text>
</comment>
<proteinExistence type="inferred from homology"/>